<dbReference type="PROSITE" id="PS00194">
    <property type="entry name" value="THIOREDOXIN_1"/>
    <property type="match status" value="1"/>
</dbReference>
<dbReference type="InterPro" id="IPR017937">
    <property type="entry name" value="Thioredoxin_CS"/>
</dbReference>
<dbReference type="GO" id="GO:0030288">
    <property type="term" value="C:outer membrane-bounded periplasmic space"/>
    <property type="evidence" value="ECO:0007669"/>
    <property type="project" value="InterPro"/>
</dbReference>
<comment type="subcellular location">
    <subcellularLocation>
        <location evidence="1">Cell envelope</location>
    </subcellularLocation>
</comment>
<reference evidence="8" key="1">
    <citation type="submission" date="2022-06" db="EMBL/GenBank/DDBJ databases">
        <title>Isolation and Genomics of Futiania mangrovii gen. nov., sp. nov., a Rare and Metabolically-versatile member in the Class Alphaproteobacteria.</title>
        <authorList>
            <person name="Liu L."/>
            <person name="Huang W.-C."/>
            <person name="Pan J."/>
            <person name="Li J."/>
            <person name="Huang Y."/>
            <person name="Du H."/>
            <person name="Liu Y."/>
            <person name="Li M."/>
        </authorList>
    </citation>
    <scope>NUCLEOTIDE SEQUENCE</scope>
    <source>
        <strain evidence="8">FT118</strain>
    </source>
</reference>
<feature type="transmembrane region" description="Helical" evidence="6">
    <location>
        <begin position="7"/>
        <end position="28"/>
    </location>
</feature>
<keyword evidence="6" id="KW-0812">Transmembrane</keyword>
<gene>
    <name evidence="8" type="ORF">NJQ99_09470</name>
</gene>
<comment type="similarity">
    <text evidence="2">Belongs to the thioredoxin family. DsbE subfamily.</text>
</comment>
<evidence type="ECO:0000313" key="8">
    <source>
        <dbReference type="EMBL" id="MCP1336634.1"/>
    </source>
</evidence>
<dbReference type="CDD" id="cd03010">
    <property type="entry name" value="TlpA_like_DsbE"/>
    <property type="match status" value="1"/>
</dbReference>
<proteinExistence type="inferred from homology"/>
<evidence type="ECO:0000256" key="2">
    <source>
        <dbReference type="ARBA" id="ARBA00007758"/>
    </source>
</evidence>
<feature type="domain" description="Thioredoxin" evidence="7">
    <location>
        <begin position="38"/>
        <end position="181"/>
    </location>
</feature>
<name>A0A9J6PKN8_9PROT</name>
<accession>A0A9J6PKN8</accession>
<dbReference type="GO" id="GO:0015036">
    <property type="term" value="F:disulfide oxidoreductase activity"/>
    <property type="evidence" value="ECO:0007669"/>
    <property type="project" value="InterPro"/>
</dbReference>
<dbReference type="InterPro" id="IPR004799">
    <property type="entry name" value="Periplasmic_diS_OxRdtase_DsbE"/>
</dbReference>
<dbReference type="InterPro" id="IPR013766">
    <property type="entry name" value="Thioredoxin_domain"/>
</dbReference>
<evidence type="ECO:0000259" key="7">
    <source>
        <dbReference type="PROSITE" id="PS51352"/>
    </source>
</evidence>
<dbReference type="InterPro" id="IPR013740">
    <property type="entry name" value="Redoxin"/>
</dbReference>
<dbReference type="Gene3D" id="3.40.30.10">
    <property type="entry name" value="Glutaredoxin"/>
    <property type="match status" value="1"/>
</dbReference>
<dbReference type="NCBIfam" id="TIGR00385">
    <property type="entry name" value="dsbE"/>
    <property type="match status" value="1"/>
</dbReference>
<dbReference type="EMBL" id="JAMZFT010000002">
    <property type="protein sequence ID" value="MCP1336634.1"/>
    <property type="molecule type" value="Genomic_DNA"/>
</dbReference>
<evidence type="ECO:0000313" key="9">
    <source>
        <dbReference type="Proteomes" id="UP001055804"/>
    </source>
</evidence>
<evidence type="ECO:0000256" key="6">
    <source>
        <dbReference type="SAM" id="Phobius"/>
    </source>
</evidence>
<evidence type="ECO:0000256" key="5">
    <source>
        <dbReference type="ARBA" id="ARBA00023284"/>
    </source>
</evidence>
<dbReference type="PROSITE" id="PS51352">
    <property type="entry name" value="THIOREDOXIN_2"/>
    <property type="match status" value="1"/>
</dbReference>
<sequence length="186" mass="20252">MVNRTRILVLLPVLVFLGIAGAFLWGLYFGNAREVPSALIGRPAPQFDLAPLAEGAERFATADLMQGEASIVNVWASWCVPCRAEHELLMEIRERGLAPLYGLNYKNDPEDARAFLDELGDPFDKVGVDRNGRTGIDWGVYGVPETFVVDGAGRIVYKHIGPLVPGDIEGKILPALEKARATPPQG</sequence>
<keyword evidence="6" id="KW-0472">Membrane</keyword>
<keyword evidence="5" id="KW-0676">Redox-active center</keyword>
<evidence type="ECO:0000256" key="3">
    <source>
        <dbReference type="ARBA" id="ARBA00022748"/>
    </source>
</evidence>
<keyword evidence="3" id="KW-0201">Cytochrome c-type biogenesis</keyword>
<protein>
    <submittedName>
        <fullName evidence="8">DsbE family thiol:disulfide interchange protein</fullName>
    </submittedName>
</protein>
<organism evidence="8 9">
    <name type="scientific">Futiania mangrovi</name>
    <dbReference type="NCBI Taxonomy" id="2959716"/>
    <lineage>
        <taxon>Bacteria</taxon>
        <taxon>Pseudomonadati</taxon>
        <taxon>Pseudomonadota</taxon>
        <taxon>Alphaproteobacteria</taxon>
        <taxon>Futianiales</taxon>
        <taxon>Futianiaceae</taxon>
        <taxon>Futiania</taxon>
    </lineage>
</organism>
<dbReference type="Proteomes" id="UP001055804">
    <property type="component" value="Unassembled WGS sequence"/>
</dbReference>
<dbReference type="AlphaFoldDB" id="A0A9J6PKN8"/>
<dbReference type="SUPFAM" id="SSF52833">
    <property type="entry name" value="Thioredoxin-like"/>
    <property type="match status" value="1"/>
</dbReference>
<dbReference type="PANTHER" id="PTHR42852">
    <property type="entry name" value="THIOL:DISULFIDE INTERCHANGE PROTEIN DSBE"/>
    <property type="match status" value="1"/>
</dbReference>
<evidence type="ECO:0000256" key="4">
    <source>
        <dbReference type="ARBA" id="ARBA00023157"/>
    </source>
</evidence>
<dbReference type="GO" id="GO:0017004">
    <property type="term" value="P:cytochrome complex assembly"/>
    <property type="evidence" value="ECO:0007669"/>
    <property type="project" value="UniProtKB-KW"/>
</dbReference>
<dbReference type="Pfam" id="PF08534">
    <property type="entry name" value="Redoxin"/>
    <property type="match status" value="1"/>
</dbReference>
<dbReference type="InterPro" id="IPR036249">
    <property type="entry name" value="Thioredoxin-like_sf"/>
</dbReference>
<evidence type="ECO:0000256" key="1">
    <source>
        <dbReference type="ARBA" id="ARBA00004196"/>
    </source>
</evidence>
<keyword evidence="4" id="KW-1015">Disulfide bond</keyword>
<dbReference type="InterPro" id="IPR050553">
    <property type="entry name" value="Thioredoxin_ResA/DsbE_sf"/>
</dbReference>
<dbReference type="PANTHER" id="PTHR42852:SF6">
    <property type="entry name" value="THIOL:DISULFIDE INTERCHANGE PROTEIN DSBE"/>
    <property type="match status" value="1"/>
</dbReference>
<keyword evidence="6" id="KW-1133">Transmembrane helix</keyword>
<keyword evidence="9" id="KW-1185">Reference proteome</keyword>
<comment type="caution">
    <text evidence="8">The sequence shown here is derived from an EMBL/GenBank/DDBJ whole genome shotgun (WGS) entry which is preliminary data.</text>
</comment>